<sequence length="147" mass="17358">SKRAFNVDKPWKSHTASERMQLSETDRKRMEGLWEANRDRYVLNDWRMSPLFGVDAVAIGVNVNDKERLVDPFGNMEVDVVHGLVIREIWRRSLLDDELLMQIWDLVDRNFKGYLCREEFVLGTWIVDQCLYGRKLPAKLGKNIWMS</sequence>
<dbReference type="SMART" id="SM00027">
    <property type="entry name" value="EH"/>
    <property type="match status" value="1"/>
</dbReference>
<dbReference type="Gene3D" id="1.10.238.10">
    <property type="entry name" value="EF-hand"/>
    <property type="match status" value="1"/>
</dbReference>
<feature type="non-terminal residue" evidence="3">
    <location>
        <position position="147"/>
    </location>
</feature>
<accession>A0A1E4TAQ7</accession>
<reference evidence="4" key="1">
    <citation type="submission" date="2016-02" db="EMBL/GenBank/DDBJ databases">
        <title>Comparative genomics of biotechnologically important yeasts.</title>
        <authorList>
            <consortium name="DOE Joint Genome Institute"/>
            <person name="Riley R."/>
            <person name="Haridas S."/>
            <person name="Wolfe K.H."/>
            <person name="Lopes M.R."/>
            <person name="Hittinger C.T."/>
            <person name="Goker M."/>
            <person name="Salamov A."/>
            <person name="Wisecaver J."/>
            <person name="Long T.M."/>
            <person name="Aerts A.L."/>
            <person name="Barry K."/>
            <person name="Choi C."/>
            <person name="Clum A."/>
            <person name="Coughlan A.Y."/>
            <person name="Deshpande S."/>
            <person name="Douglass A.P."/>
            <person name="Hanson S.J."/>
            <person name="Klenk H.-P."/>
            <person name="Labutti K."/>
            <person name="Lapidus A."/>
            <person name="Lindquist E."/>
            <person name="Lipzen A."/>
            <person name="Meier-Kolthoff J.P."/>
            <person name="Ohm R.A."/>
            <person name="Otillar R.P."/>
            <person name="Pangilinan J."/>
            <person name="Peng Y."/>
            <person name="Rokas A."/>
            <person name="Rosa C.A."/>
            <person name="Scheuner C."/>
            <person name="Sibirny A.A."/>
            <person name="Slot J.C."/>
            <person name="Stielow J.B."/>
            <person name="Sun H."/>
            <person name="Kurtzman C.P."/>
            <person name="Blackwell M."/>
            <person name="Jeffries T.W."/>
            <person name="Grigoriev I.V."/>
        </authorList>
    </citation>
    <scope>NUCLEOTIDE SEQUENCE [LARGE SCALE GENOMIC DNA]</scope>
    <source>
        <strain evidence="4">NRRL Y-17796</strain>
    </source>
</reference>
<dbReference type="Pfam" id="PF12763">
    <property type="entry name" value="EH"/>
    <property type="match status" value="1"/>
</dbReference>
<dbReference type="InterPro" id="IPR000261">
    <property type="entry name" value="EH_dom"/>
</dbReference>
<evidence type="ECO:0000259" key="2">
    <source>
        <dbReference type="PROSITE" id="PS50031"/>
    </source>
</evidence>
<dbReference type="Proteomes" id="UP000095023">
    <property type="component" value="Unassembled WGS sequence"/>
</dbReference>
<evidence type="ECO:0000313" key="4">
    <source>
        <dbReference type="Proteomes" id="UP000095023"/>
    </source>
</evidence>
<dbReference type="AlphaFoldDB" id="A0A1E4TAQ7"/>
<feature type="non-terminal residue" evidence="3">
    <location>
        <position position="1"/>
    </location>
</feature>
<dbReference type="PROSITE" id="PS50031">
    <property type="entry name" value="EH"/>
    <property type="match status" value="1"/>
</dbReference>
<keyword evidence="4" id="KW-1185">Reference proteome</keyword>
<evidence type="ECO:0000313" key="3">
    <source>
        <dbReference type="EMBL" id="ODV88834.1"/>
    </source>
</evidence>
<dbReference type="SUPFAM" id="SSF47473">
    <property type="entry name" value="EF-hand"/>
    <property type="match status" value="1"/>
</dbReference>
<feature type="domain" description="EH" evidence="2">
    <location>
        <begin position="62"/>
        <end position="147"/>
    </location>
</feature>
<dbReference type="OrthoDB" id="10045710at2759"/>
<name>A0A1E4TAQ7_9ASCO</name>
<organism evidence="3 4">
    <name type="scientific">Tortispora caseinolytica NRRL Y-17796</name>
    <dbReference type="NCBI Taxonomy" id="767744"/>
    <lineage>
        <taxon>Eukaryota</taxon>
        <taxon>Fungi</taxon>
        <taxon>Dikarya</taxon>
        <taxon>Ascomycota</taxon>
        <taxon>Saccharomycotina</taxon>
        <taxon>Trigonopsidomycetes</taxon>
        <taxon>Trigonopsidales</taxon>
        <taxon>Trigonopsidaceae</taxon>
        <taxon>Tortispora</taxon>
    </lineage>
</organism>
<evidence type="ECO:0000256" key="1">
    <source>
        <dbReference type="SAM" id="MobiDB-lite"/>
    </source>
</evidence>
<protein>
    <recommendedName>
        <fullName evidence="2">EH domain-containing protein</fullName>
    </recommendedName>
</protein>
<proteinExistence type="predicted"/>
<dbReference type="EMBL" id="KV453843">
    <property type="protein sequence ID" value="ODV88834.1"/>
    <property type="molecule type" value="Genomic_DNA"/>
</dbReference>
<feature type="region of interest" description="Disordered" evidence="1">
    <location>
        <begin position="1"/>
        <end position="20"/>
    </location>
</feature>
<dbReference type="InterPro" id="IPR011992">
    <property type="entry name" value="EF-hand-dom_pair"/>
</dbReference>
<feature type="compositionally biased region" description="Basic and acidic residues" evidence="1">
    <location>
        <begin position="1"/>
        <end position="17"/>
    </location>
</feature>
<gene>
    <name evidence="3" type="ORF">CANCADRAFT_15995</name>
</gene>